<dbReference type="AlphaFoldDB" id="A0A1Y0INI1"/>
<protein>
    <submittedName>
        <fullName evidence="4">TetR family transcriptional regulator</fullName>
    </submittedName>
</protein>
<dbReference type="Gene3D" id="1.10.357.10">
    <property type="entry name" value="Tetracycline Repressor, domain 2"/>
    <property type="match status" value="1"/>
</dbReference>
<dbReference type="PANTHER" id="PTHR43479">
    <property type="entry name" value="ACREF/ENVCD OPERON REPRESSOR-RELATED"/>
    <property type="match status" value="1"/>
</dbReference>
<dbReference type="RefSeq" id="WP_087456978.1">
    <property type="nucleotide sequence ID" value="NZ_CP021434.1"/>
</dbReference>
<proteinExistence type="predicted"/>
<name>A0A1Y0INI1_9BACL</name>
<dbReference type="EMBL" id="CP021434">
    <property type="protein sequence ID" value="ARU61599.1"/>
    <property type="molecule type" value="Genomic_DNA"/>
</dbReference>
<dbReference type="SUPFAM" id="SSF48498">
    <property type="entry name" value="Tetracyclin repressor-like, C-terminal domain"/>
    <property type="match status" value="1"/>
</dbReference>
<evidence type="ECO:0000256" key="2">
    <source>
        <dbReference type="PROSITE-ProRule" id="PRU00335"/>
    </source>
</evidence>
<dbReference type="PANTHER" id="PTHR43479:SF11">
    <property type="entry name" value="ACREF_ENVCD OPERON REPRESSOR-RELATED"/>
    <property type="match status" value="1"/>
</dbReference>
<evidence type="ECO:0000259" key="3">
    <source>
        <dbReference type="PROSITE" id="PS50977"/>
    </source>
</evidence>
<dbReference type="KEGG" id="tum:CBW65_11690"/>
<dbReference type="Pfam" id="PF00440">
    <property type="entry name" value="TetR_N"/>
    <property type="match status" value="1"/>
</dbReference>
<keyword evidence="5" id="KW-1185">Reference proteome</keyword>
<dbReference type="Proteomes" id="UP000195437">
    <property type="component" value="Chromosome"/>
</dbReference>
<dbReference type="InterPro" id="IPR009057">
    <property type="entry name" value="Homeodomain-like_sf"/>
</dbReference>
<dbReference type="SUPFAM" id="SSF46689">
    <property type="entry name" value="Homeodomain-like"/>
    <property type="match status" value="1"/>
</dbReference>
<evidence type="ECO:0000256" key="1">
    <source>
        <dbReference type="ARBA" id="ARBA00023125"/>
    </source>
</evidence>
<feature type="DNA-binding region" description="H-T-H motif" evidence="2">
    <location>
        <begin position="33"/>
        <end position="52"/>
    </location>
</feature>
<evidence type="ECO:0000313" key="5">
    <source>
        <dbReference type="Proteomes" id="UP000195437"/>
    </source>
</evidence>
<dbReference type="GO" id="GO:0003677">
    <property type="term" value="F:DNA binding"/>
    <property type="evidence" value="ECO:0007669"/>
    <property type="project" value="UniProtKB-UniRule"/>
</dbReference>
<organism evidence="4 5">
    <name type="scientific">Tumebacillus avium</name>
    <dbReference type="NCBI Taxonomy" id="1903704"/>
    <lineage>
        <taxon>Bacteria</taxon>
        <taxon>Bacillati</taxon>
        <taxon>Bacillota</taxon>
        <taxon>Bacilli</taxon>
        <taxon>Bacillales</taxon>
        <taxon>Alicyclobacillaceae</taxon>
        <taxon>Tumebacillus</taxon>
    </lineage>
</organism>
<dbReference type="InterPro" id="IPR050624">
    <property type="entry name" value="HTH-type_Tx_Regulator"/>
</dbReference>
<feature type="domain" description="HTH tetR-type" evidence="3">
    <location>
        <begin position="10"/>
        <end position="70"/>
    </location>
</feature>
<reference evidence="5" key="1">
    <citation type="submission" date="2017-05" db="EMBL/GenBank/DDBJ databases">
        <authorList>
            <person name="Sung H."/>
        </authorList>
    </citation>
    <scope>NUCLEOTIDE SEQUENCE [LARGE SCALE GENOMIC DNA]</scope>
    <source>
        <strain evidence="5">AR23208</strain>
    </source>
</reference>
<dbReference type="InterPro" id="IPR036271">
    <property type="entry name" value="Tet_transcr_reg_TetR-rel_C_sf"/>
</dbReference>
<accession>A0A1Y0INI1</accession>
<gene>
    <name evidence="4" type="ORF">CBW65_11690</name>
</gene>
<dbReference type="InterPro" id="IPR001647">
    <property type="entry name" value="HTH_TetR"/>
</dbReference>
<dbReference type="PROSITE" id="PS01081">
    <property type="entry name" value="HTH_TETR_1"/>
    <property type="match status" value="1"/>
</dbReference>
<dbReference type="PRINTS" id="PR00455">
    <property type="entry name" value="HTHTETR"/>
</dbReference>
<evidence type="ECO:0000313" key="4">
    <source>
        <dbReference type="EMBL" id="ARU61599.1"/>
    </source>
</evidence>
<dbReference type="PROSITE" id="PS50977">
    <property type="entry name" value="HTH_TETR_2"/>
    <property type="match status" value="1"/>
</dbReference>
<sequence>MSSRRERKKQETRNKIFTSAMKLFQEGGYDATTIDMIAEHADVARGTVFLHFPSKEAILAHWGQDSLAEITERREEWDLSELSAEEKVMRLFKIALTANQESFDLVKIWVKSTLANPTAMIHERQSPVALRNLMADILETEQEKGRLKQEIDPIIAGDMLENIYLHAMQDWVLSEGNWPVEEILTTKIHYLFNGLNQ</sequence>
<dbReference type="InterPro" id="IPR023772">
    <property type="entry name" value="DNA-bd_HTH_TetR-type_CS"/>
</dbReference>
<keyword evidence="1 2" id="KW-0238">DNA-binding</keyword>
<dbReference type="OrthoDB" id="268339at2"/>